<sequence length="412" mass="46413">MKTRVAVRDKNPHRFQVVPLRDAGKLHVTTEQASRLTMPTPPTNYSLRSPSGMLSPYAQSRLLHSSLSAQSLLANPLKENRHSEDMELNVNKTLAASDSKALIASASSLASFNLHNQGDRMISVLSERDMNRERPRAIVRKPENSRRSSHKATAVRNWPSIGILSESFCPDPAQTHTTSRSLHLKSPQARNYPKFTSLTDIQALRIARADVILESTNTRKDNKETQEVELFSSSPDTHVLLNPRSKKRHAIYTASLFLPDFEQPDYFERAWYNSGDQPISDATLDKMPEHEAMNFPFQQDPDQTIRQDFPELAVHLLDKDVSQSTLHGSNIFETSTWGSMGLLPFESPQHHSSPKATSPGLRLTHGLSFSKPSRIRPTLDLNPDKIVYPRIVLDLFAEIDKAIKEWSPPLAF</sequence>
<evidence type="ECO:0000313" key="1">
    <source>
        <dbReference type="EMBL" id="KDR83525.1"/>
    </source>
</evidence>
<evidence type="ECO:0000313" key="2">
    <source>
        <dbReference type="Proteomes" id="UP000027222"/>
    </source>
</evidence>
<accession>A0A067TJY9</accession>
<proteinExistence type="predicted"/>
<protein>
    <submittedName>
        <fullName evidence="1">Uncharacterized protein</fullName>
    </submittedName>
</protein>
<gene>
    <name evidence="1" type="ORF">GALMADRAFT_235727</name>
</gene>
<name>A0A067TJY9_GALM3</name>
<organism evidence="1 2">
    <name type="scientific">Galerina marginata (strain CBS 339.88)</name>
    <dbReference type="NCBI Taxonomy" id="685588"/>
    <lineage>
        <taxon>Eukaryota</taxon>
        <taxon>Fungi</taxon>
        <taxon>Dikarya</taxon>
        <taxon>Basidiomycota</taxon>
        <taxon>Agaricomycotina</taxon>
        <taxon>Agaricomycetes</taxon>
        <taxon>Agaricomycetidae</taxon>
        <taxon>Agaricales</taxon>
        <taxon>Agaricineae</taxon>
        <taxon>Strophariaceae</taxon>
        <taxon>Galerina</taxon>
    </lineage>
</organism>
<dbReference type="AlphaFoldDB" id="A0A067TJY9"/>
<dbReference type="EMBL" id="KL142368">
    <property type="protein sequence ID" value="KDR83525.1"/>
    <property type="molecule type" value="Genomic_DNA"/>
</dbReference>
<dbReference type="Proteomes" id="UP000027222">
    <property type="component" value="Unassembled WGS sequence"/>
</dbReference>
<dbReference type="HOGENOM" id="CLU_602772_0_0_1"/>
<keyword evidence="2" id="KW-1185">Reference proteome</keyword>
<reference evidence="2" key="1">
    <citation type="journal article" date="2014" name="Proc. Natl. Acad. Sci. U.S.A.">
        <title>Extensive sampling of basidiomycete genomes demonstrates inadequacy of the white-rot/brown-rot paradigm for wood decay fungi.</title>
        <authorList>
            <person name="Riley R."/>
            <person name="Salamov A.A."/>
            <person name="Brown D.W."/>
            <person name="Nagy L.G."/>
            <person name="Floudas D."/>
            <person name="Held B.W."/>
            <person name="Levasseur A."/>
            <person name="Lombard V."/>
            <person name="Morin E."/>
            <person name="Otillar R."/>
            <person name="Lindquist E.A."/>
            <person name="Sun H."/>
            <person name="LaButti K.M."/>
            <person name="Schmutz J."/>
            <person name="Jabbour D."/>
            <person name="Luo H."/>
            <person name="Baker S.E."/>
            <person name="Pisabarro A.G."/>
            <person name="Walton J.D."/>
            <person name="Blanchette R.A."/>
            <person name="Henrissat B."/>
            <person name="Martin F."/>
            <person name="Cullen D."/>
            <person name="Hibbett D.S."/>
            <person name="Grigoriev I.V."/>
        </authorList>
    </citation>
    <scope>NUCLEOTIDE SEQUENCE [LARGE SCALE GENOMIC DNA]</scope>
    <source>
        <strain evidence="2">CBS 339.88</strain>
    </source>
</reference>
<dbReference type="OrthoDB" id="2984700at2759"/>